<organism evidence="8 9">
    <name type="scientific">Pseudovirgaria hyperparasitica</name>
    <dbReference type="NCBI Taxonomy" id="470096"/>
    <lineage>
        <taxon>Eukaryota</taxon>
        <taxon>Fungi</taxon>
        <taxon>Dikarya</taxon>
        <taxon>Ascomycota</taxon>
        <taxon>Pezizomycotina</taxon>
        <taxon>Dothideomycetes</taxon>
        <taxon>Dothideomycetes incertae sedis</taxon>
        <taxon>Acrospermales</taxon>
        <taxon>Acrospermaceae</taxon>
        <taxon>Pseudovirgaria</taxon>
    </lineage>
</organism>
<dbReference type="InterPro" id="IPR036249">
    <property type="entry name" value="Thioredoxin-like_sf"/>
</dbReference>
<comment type="similarity">
    <text evidence="3">Belongs to the FMP46 family.</text>
</comment>
<dbReference type="Gene3D" id="3.40.30.10">
    <property type="entry name" value="Glutaredoxin"/>
    <property type="match status" value="1"/>
</dbReference>
<dbReference type="SUPFAM" id="SSF52833">
    <property type="entry name" value="Thioredoxin-like"/>
    <property type="match status" value="1"/>
</dbReference>
<evidence type="ECO:0000256" key="3">
    <source>
        <dbReference type="ARBA" id="ARBA00009734"/>
    </source>
</evidence>
<dbReference type="InterPro" id="IPR006660">
    <property type="entry name" value="Arsenate_reductase-like"/>
</dbReference>
<dbReference type="GO" id="GO:0005739">
    <property type="term" value="C:mitochondrion"/>
    <property type="evidence" value="ECO:0007669"/>
    <property type="project" value="UniProtKB-SubCell"/>
</dbReference>
<keyword evidence="5" id="KW-0560">Oxidoreductase</keyword>
<evidence type="ECO:0000313" key="9">
    <source>
        <dbReference type="Proteomes" id="UP000799437"/>
    </source>
</evidence>
<evidence type="ECO:0000313" key="8">
    <source>
        <dbReference type="EMBL" id="KAF2753467.1"/>
    </source>
</evidence>
<keyword evidence="4" id="KW-0809">Transit peptide</keyword>
<dbReference type="PANTHER" id="PTHR28071:SF1">
    <property type="entry name" value="REDOX PROTEIN FMP46, MITOCHONDRIAL-RELATED"/>
    <property type="match status" value="1"/>
</dbReference>
<dbReference type="OrthoDB" id="59229at2759"/>
<dbReference type="PANTHER" id="PTHR28071">
    <property type="entry name" value="REDOX PROTEIN FMP46, MITOCHONDRIAL-RELATED"/>
    <property type="match status" value="1"/>
</dbReference>
<dbReference type="InterPro" id="IPR012882">
    <property type="entry name" value="Fmp46"/>
</dbReference>
<dbReference type="EMBL" id="ML996584">
    <property type="protein sequence ID" value="KAF2753467.1"/>
    <property type="molecule type" value="Genomic_DNA"/>
</dbReference>
<evidence type="ECO:0000256" key="2">
    <source>
        <dbReference type="ARBA" id="ARBA00004173"/>
    </source>
</evidence>
<reference evidence="8" key="1">
    <citation type="journal article" date="2020" name="Stud. Mycol.">
        <title>101 Dothideomycetes genomes: a test case for predicting lifestyles and emergence of pathogens.</title>
        <authorList>
            <person name="Haridas S."/>
            <person name="Albert R."/>
            <person name="Binder M."/>
            <person name="Bloem J."/>
            <person name="Labutti K."/>
            <person name="Salamov A."/>
            <person name="Andreopoulos B."/>
            <person name="Baker S."/>
            <person name="Barry K."/>
            <person name="Bills G."/>
            <person name="Bluhm B."/>
            <person name="Cannon C."/>
            <person name="Castanera R."/>
            <person name="Culley D."/>
            <person name="Daum C."/>
            <person name="Ezra D."/>
            <person name="Gonzalez J."/>
            <person name="Henrissat B."/>
            <person name="Kuo A."/>
            <person name="Liang C."/>
            <person name="Lipzen A."/>
            <person name="Lutzoni F."/>
            <person name="Magnuson J."/>
            <person name="Mondo S."/>
            <person name="Nolan M."/>
            <person name="Ohm R."/>
            <person name="Pangilinan J."/>
            <person name="Park H.-J."/>
            <person name="Ramirez L."/>
            <person name="Alfaro M."/>
            <person name="Sun H."/>
            <person name="Tritt A."/>
            <person name="Yoshinaga Y."/>
            <person name="Zwiers L.-H."/>
            <person name="Turgeon B."/>
            <person name="Goodwin S."/>
            <person name="Spatafora J."/>
            <person name="Crous P."/>
            <person name="Grigoriev I."/>
        </authorList>
    </citation>
    <scope>NUCLEOTIDE SEQUENCE</scope>
    <source>
        <strain evidence="8">CBS 121739</strain>
    </source>
</reference>
<gene>
    <name evidence="8" type="ORF">EJ05DRAFT_505104</name>
</gene>
<dbReference type="GO" id="GO:0016491">
    <property type="term" value="F:oxidoreductase activity"/>
    <property type="evidence" value="ECO:0007669"/>
    <property type="project" value="UniProtKB-KW"/>
</dbReference>
<dbReference type="GeneID" id="54488719"/>
<dbReference type="RefSeq" id="XP_033595918.1">
    <property type="nucleotide sequence ID" value="XM_033747665.1"/>
</dbReference>
<evidence type="ECO:0000256" key="7">
    <source>
        <dbReference type="SAM" id="MobiDB-lite"/>
    </source>
</evidence>
<keyword evidence="6" id="KW-0496">Mitochondrion</keyword>
<evidence type="ECO:0000256" key="4">
    <source>
        <dbReference type="ARBA" id="ARBA00022946"/>
    </source>
</evidence>
<proteinExistence type="inferred from homology"/>
<dbReference type="Proteomes" id="UP000799437">
    <property type="component" value="Unassembled WGS sequence"/>
</dbReference>
<feature type="compositionally biased region" description="Polar residues" evidence="7">
    <location>
        <begin position="44"/>
        <end position="60"/>
    </location>
</feature>
<evidence type="ECO:0000256" key="1">
    <source>
        <dbReference type="ARBA" id="ARBA00002963"/>
    </source>
</evidence>
<evidence type="ECO:0000256" key="6">
    <source>
        <dbReference type="ARBA" id="ARBA00023128"/>
    </source>
</evidence>
<evidence type="ECO:0000256" key="5">
    <source>
        <dbReference type="ARBA" id="ARBA00023002"/>
    </source>
</evidence>
<accession>A0A6A6VW42</accession>
<keyword evidence="9" id="KW-1185">Reference proteome</keyword>
<sequence>MSFLKTLFKESGVKNVVTLFHAPSTASSVRALTIIKQHNANAVATATEDQASDHSTQPKTGQHEYDLEVREEAPTSDQLKSILGYIGAENAGKIVSGAMGVTDALKKVQQDGKAFQRPIVVDWNSGKAVIGDNESEILKLLKEATQEK</sequence>
<dbReference type="AlphaFoldDB" id="A0A6A6VW42"/>
<dbReference type="PROSITE" id="PS51353">
    <property type="entry name" value="ARSC"/>
    <property type="match status" value="1"/>
</dbReference>
<protein>
    <submittedName>
        <fullName evidence="8">DUF1687-domain-containing protein</fullName>
    </submittedName>
</protein>
<name>A0A6A6VW42_9PEZI</name>
<dbReference type="Pfam" id="PF07955">
    <property type="entry name" value="DUF1687"/>
    <property type="match status" value="1"/>
</dbReference>
<feature type="region of interest" description="Disordered" evidence="7">
    <location>
        <begin position="44"/>
        <end position="65"/>
    </location>
</feature>
<comment type="subcellular location">
    <subcellularLocation>
        <location evidence="2">Mitochondrion</location>
    </subcellularLocation>
</comment>
<comment type="function">
    <text evidence="1">Putative mitochondrial redox protein which could be involved in the reduction of small toxic molecules.</text>
</comment>